<dbReference type="EMBL" id="SZYD01000014">
    <property type="protein sequence ID" value="KAD4179022.1"/>
    <property type="molecule type" value="Genomic_DNA"/>
</dbReference>
<protein>
    <submittedName>
        <fullName evidence="1">Uncharacterized protein</fullName>
    </submittedName>
</protein>
<dbReference type="Proteomes" id="UP000326396">
    <property type="component" value="Linkage Group LG4"/>
</dbReference>
<proteinExistence type="predicted"/>
<name>A0A5N6N034_9ASTR</name>
<evidence type="ECO:0000313" key="2">
    <source>
        <dbReference type="Proteomes" id="UP000326396"/>
    </source>
</evidence>
<accession>A0A5N6N034</accession>
<reference evidence="1 2" key="1">
    <citation type="submission" date="2019-05" db="EMBL/GenBank/DDBJ databases">
        <title>Mikania micrantha, genome provides insights into the molecular mechanism of rapid growth.</title>
        <authorList>
            <person name="Liu B."/>
        </authorList>
    </citation>
    <scope>NUCLEOTIDE SEQUENCE [LARGE SCALE GENOMIC DNA]</scope>
    <source>
        <strain evidence="1">NLD-2019</strain>
        <tissue evidence="1">Leaf</tissue>
    </source>
</reference>
<sequence length="165" mass="18309">MLKISVRNRINEIEKQGSGLIVVRDGPSAKGFAVREANRESRLPNPIAEHQGRIEELSIDKKVEIQPLEGPPEAILARVLHLRCILAGASSRRREHSHTGTTISPTHRVLEATRLEVGMGAILTNTLPLSCDNMAGGTNCQLRYHPQYNITVLTSYQSILHCRDM</sequence>
<comment type="caution">
    <text evidence="1">The sequence shown here is derived from an EMBL/GenBank/DDBJ whole genome shotgun (WGS) entry which is preliminary data.</text>
</comment>
<gene>
    <name evidence="1" type="ORF">E3N88_27613</name>
</gene>
<organism evidence="1 2">
    <name type="scientific">Mikania micrantha</name>
    <name type="common">bitter vine</name>
    <dbReference type="NCBI Taxonomy" id="192012"/>
    <lineage>
        <taxon>Eukaryota</taxon>
        <taxon>Viridiplantae</taxon>
        <taxon>Streptophyta</taxon>
        <taxon>Embryophyta</taxon>
        <taxon>Tracheophyta</taxon>
        <taxon>Spermatophyta</taxon>
        <taxon>Magnoliopsida</taxon>
        <taxon>eudicotyledons</taxon>
        <taxon>Gunneridae</taxon>
        <taxon>Pentapetalae</taxon>
        <taxon>asterids</taxon>
        <taxon>campanulids</taxon>
        <taxon>Asterales</taxon>
        <taxon>Asteraceae</taxon>
        <taxon>Asteroideae</taxon>
        <taxon>Heliantheae alliance</taxon>
        <taxon>Eupatorieae</taxon>
        <taxon>Mikania</taxon>
    </lineage>
</organism>
<keyword evidence="2" id="KW-1185">Reference proteome</keyword>
<evidence type="ECO:0000313" key="1">
    <source>
        <dbReference type="EMBL" id="KAD4179022.1"/>
    </source>
</evidence>
<dbReference type="AlphaFoldDB" id="A0A5N6N034"/>